<reference evidence="1 2" key="1">
    <citation type="submission" date="2019-11" db="EMBL/GenBank/DDBJ databases">
        <title>Comparative genomics of hydrocarbon-degrading Desulfosarcina strains.</title>
        <authorList>
            <person name="Watanabe M."/>
            <person name="Kojima H."/>
            <person name="Fukui M."/>
        </authorList>
    </citation>
    <scope>NUCLEOTIDE SEQUENCE [LARGE SCALE GENOMIC DNA]</scope>
    <source>
        <strain evidence="1 2">PP31</strain>
    </source>
</reference>
<dbReference type="EMBL" id="AP021875">
    <property type="protein sequence ID" value="BBO76410.1"/>
    <property type="molecule type" value="Genomic_DNA"/>
</dbReference>
<protein>
    <recommendedName>
        <fullName evidence="3">DUF4143 domain-containing protein</fullName>
    </recommendedName>
</protein>
<dbReference type="Proteomes" id="UP000427769">
    <property type="component" value="Chromosome"/>
</dbReference>
<evidence type="ECO:0000313" key="1">
    <source>
        <dbReference type="EMBL" id="BBO76410.1"/>
    </source>
</evidence>
<accession>A0A5K7Z6N6</accession>
<dbReference type="AlphaFoldDB" id="A0A5K7Z6N6"/>
<evidence type="ECO:0000313" key="2">
    <source>
        <dbReference type="Proteomes" id="UP000427769"/>
    </source>
</evidence>
<gene>
    <name evidence="1" type="ORF">DSCW_38270</name>
</gene>
<name>A0A5K7Z6N6_9BACT</name>
<organism evidence="1 2">
    <name type="scientific">Desulfosarcina widdelii</name>
    <dbReference type="NCBI Taxonomy" id="947919"/>
    <lineage>
        <taxon>Bacteria</taxon>
        <taxon>Pseudomonadati</taxon>
        <taxon>Thermodesulfobacteriota</taxon>
        <taxon>Desulfobacteria</taxon>
        <taxon>Desulfobacterales</taxon>
        <taxon>Desulfosarcinaceae</taxon>
        <taxon>Desulfosarcina</taxon>
    </lineage>
</organism>
<keyword evidence="2" id="KW-1185">Reference proteome</keyword>
<sequence length="73" mass="8272">MIVNGPDLFPIEIKSAMTITRDYFKGLRHFSKIFSNSIPRGSGLVYGGQEVQQRTDVAIVPVYALQELWDKID</sequence>
<dbReference type="KEGG" id="dwd:DSCW_38270"/>
<proteinExistence type="predicted"/>
<evidence type="ECO:0008006" key="3">
    <source>
        <dbReference type="Google" id="ProtNLM"/>
    </source>
</evidence>